<dbReference type="InterPro" id="IPR041677">
    <property type="entry name" value="DNA2/NAM7_AAA_11"/>
</dbReference>
<dbReference type="Proteomes" id="UP001333110">
    <property type="component" value="Unassembled WGS sequence"/>
</dbReference>
<evidence type="ECO:0000256" key="19">
    <source>
        <dbReference type="PROSITE-ProRule" id="PRU01343"/>
    </source>
</evidence>
<keyword evidence="13" id="KW-0539">Nucleus</keyword>
<dbReference type="PANTHER" id="PTHR28535:SF1">
    <property type="entry name" value="PROTEIN ZGRF1"/>
    <property type="match status" value="1"/>
</dbReference>
<feature type="region of interest" description="Disordered" evidence="20">
    <location>
        <begin position="90"/>
        <end position="115"/>
    </location>
</feature>
<dbReference type="InterPro" id="IPR018838">
    <property type="entry name" value="ZGRF1-like_N"/>
</dbReference>
<dbReference type="GO" id="GO:0043139">
    <property type="term" value="F:5'-3' DNA helicase activity"/>
    <property type="evidence" value="ECO:0007669"/>
    <property type="project" value="UniProtKB-EC"/>
</dbReference>
<dbReference type="GO" id="GO:0035861">
    <property type="term" value="C:site of double-strand break"/>
    <property type="evidence" value="ECO:0007669"/>
    <property type="project" value="TreeGrafter"/>
</dbReference>
<evidence type="ECO:0000256" key="15">
    <source>
        <dbReference type="ARBA" id="ARBA00048954"/>
    </source>
</evidence>
<evidence type="ECO:0000256" key="14">
    <source>
        <dbReference type="ARBA" id="ARBA00044969"/>
    </source>
</evidence>
<evidence type="ECO:0000256" key="1">
    <source>
        <dbReference type="ARBA" id="ARBA00004123"/>
    </source>
</evidence>
<dbReference type="SUPFAM" id="SSF52540">
    <property type="entry name" value="P-loop containing nucleoside triphosphate hydrolases"/>
    <property type="match status" value="1"/>
</dbReference>
<evidence type="ECO:0000256" key="5">
    <source>
        <dbReference type="ARBA" id="ARBA00022763"/>
    </source>
</evidence>
<keyword evidence="6 19" id="KW-0863">Zinc-finger</keyword>
<keyword evidence="5" id="KW-0227">DNA damage</keyword>
<evidence type="ECO:0000256" key="10">
    <source>
        <dbReference type="ARBA" id="ARBA00022840"/>
    </source>
</evidence>
<dbReference type="InterPro" id="IPR027417">
    <property type="entry name" value="P-loop_NTPase"/>
</dbReference>
<organism evidence="22 23">
    <name type="scientific">Mycteria americana</name>
    <name type="common">Wood stork</name>
    <dbReference type="NCBI Taxonomy" id="33587"/>
    <lineage>
        <taxon>Eukaryota</taxon>
        <taxon>Metazoa</taxon>
        <taxon>Chordata</taxon>
        <taxon>Craniata</taxon>
        <taxon>Vertebrata</taxon>
        <taxon>Euteleostomi</taxon>
        <taxon>Archelosauria</taxon>
        <taxon>Archosauria</taxon>
        <taxon>Dinosauria</taxon>
        <taxon>Saurischia</taxon>
        <taxon>Theropoda</taxon>
        <taxon>Coelurosauria</taxon>
        <taxon>Aves</taxon>
        <taxon>Neognathae</taxon>
        <taxon>Neoaves</taxon>
        <taxon>Aequornithes</taxon>
        <taxon>Ciconiiformes</taxon>
        <taxon>Ciconiidae</taxon>
        <taxon>Mycteria</taxon>
    </lineage>
</organism>
<evidence type="ECO:0000256" key="16">
    <source>
        <dbReference type="ARBA" id="ARBA00066212"/>
    </source>
</evidence>
<dbReference type="FunFam" id="3.40.50.300:FF:001087">
    <property type="entry name" value="ZGRF1 isoform 9"/>
    <property type="match status" value="1"/>
</dbReference>
<evidence type="ECO:0000256" key="3">
    <source>
        <dbReference type="ARBA" id="ARBA00022723"/>
    </source>
</evidence>
<comment type="catalytic activity">
    <reaction evidence="15">
        <text>ATP + H2O = ADP + phosphate + H(+)</text>
        <dbReference type="Rhea" id="RHEA:13065"/>
        <dbReference type="ChEBI" id="CHEBI:15377"/>
        <dbReference type="ChEBI" id="CHEBI:15378"/>
        <dbReference type="ChEBI" id="CHEBI:30616"/>
        <dbReference type="ChEBI" id="CHEBI:43474"/>
        <dbReference type="ChEBI" id="CHEBI:456216"/>
        <dbReference type="EC" id="5.6.2.3"/>
    </reaction>
</comment>
<dbReference type="Pfam" id="PF13087">
    <property type="entry name" value="AAA_12"/>
    <property type="match status" value="1"/>
</dbReference>
<dbReference type="PROSITE" id="PS51999">
    <property type="entry name" value="ZF_GRF"/>
    <property type="match status" value="1"/>
</dbReference>
<keyword evidence="8" id="KW-0347">Helicase</keyword>
<evidence type="ECO:0000256" key="9">
    <source>
        <dbReference type="ARBA" id="ARBA00022833"/>
    </source>
</evidence>
<evidence type="ECO:0000256" key="20">
    <source>
        <dbReference type="SAM" id="MobiDB-lite"/>
    </source>
</evidence>
<feature type="region of interest" description="Disordered" evidence="20">
    <location>
        <begin position="1028"/>
        <end position="1083"/>
    </location>
</feature>
<dbReference type="GO" id="GO:0005634">
    <property type="term" value="C:nucleus"/>
    <property type="evidence" value="ECO:0007669"/>
    <property type="project" value="UniProtKB-SubCell"/>
</dbReference>
<keyword evidence="10" id="KW-0067">ATP-binding</keyword>
<evidence type="ECO:0000256" key="11">
    <source>
        <dbReference type="ARBA" id="ARBA00023204"/>
    </source>
</evidence>
<comment type="caution">
    <text evidence="22">The sequence shown here is derived from an EMBL/GenBank/DDBJ whole genome shotgun (WGS) entry which is preliminary data.</text>
</comment>
<keyword evidence="12" id="KW-0413">Isomerase</keyword>
<evidence type="ECO:0000259" key="21">
    <source>
        <dbReference type="PROSITE" id="PS51999"/>
    </source>
</evidence>
<dbReference type="EC" id="5.6.2.3" evidence="14"/>
<dbReference type="InterPro" id="IPR047187">
    <property type="entry name" value="SF1_C_Upf1"/>
</dbReference>
<dbReference type="InterPro" id="IPR052800">
    <property type="entry name" value="DNA_Repair_Helicase_ZGRF1"/>
</dbReference>
<feature type="compositionally biased region" description="Polar residues" evidence="20">
    <location>
        <begin position="1058"/>
        <end position="1077"/>
    </location>
</feature>
<feature type="compositionally biased region" description="Polar residues" evidence="20">
    <location>
        <begin position="431"/>
        <end position="446"/>
    </location>
</feature>
<evidence type="ECO:0000256" key="17">
    <source>
        <dbReference type="ARBA" id="ARBA00072540"/>
    </source>
</evidence>
<evidence type="ECO:0000256" key="4">
    <source>
        <dbReference type="ARBA" id="ARBA00022741"/>
    </source>
</evidence>
<dbReference type="InterPro" id="IPR010666">
    <property type="entry name" value="Znf_GRF"/>
</dbReference>
<evidence type="ECO:0000256" key="18">
    <source>
        <dbReference type="ARBA" id="ARBA00083828"/>
    </source>
</evidence>
<evidence type="ECO:0000313" key="23">
    <source>
        <dbReference type="Proteomes" id="UP001333110"/>
    </source>
</evidence>
<keyword evidence="9" id="KW-0862">Zinc</keyword>
<keyword evidence="3" id="KW-0479">Metal-binding</keyword>
<protein>
    <recommendedName>
        <fullName evidence="17">5'-3' DNA helicase ZGRF1</fullName>
        <ecNumber evidence="14">5.6.2.3</ecNumber>
    </recommendedName>
    <alternativeName>
        <fullName evidence="18">GRF-type zinc finger domain-containing protein 1</fullName>
    </alternativeName>
</protein>
<dbReference type="GO" id="GO:0005524">
    <property type="term" value="F:ATP binding"/>
    <property type="evidence" value="ECO:0007669"/>
    <property type="project" value="UniProtKB-KW"/>
</dbReference>
<dbReference type="Gene3D" id="3.40.50.300">
    <property type="entry name" value="P-loop containing nucleotide triphosphate hydrolases"/>
    <property type="match status" value="2"/>
</dbReference>
<comment type="subcellular location">
    <subcellularLocation>
        <location evidence="1">Nucleus</location>
    </subcellularLocation>
</comment>
<feature type="compositionally biased region" description="Polar residues" evidence="20">
    <location>
        <begin position="1032"/>
        <end position="1049"/>
    </location>
</feature>
<dbReference type="Pfam" id="PF06839">
    <property type="entry name" value="Zn_ribbon_GRF"/>
    <property type="match status" value="1"/>
</dbReference>
<accession>A0AAN7N241</accession>
<dbReference type="Pfam" id="PF13086">
    <property type="entry name" value="AAA_11"/>
    <property type="match status" value="1"/>
</dbReference>
<dbReference type="GO" id="GO:0006302">
    <property type="term" value="P:double-strand break repair"/>
    <property type="evidence" value="ECO:0007669"/>
    <property type="project" value="TreeGrafter"/>
</dbReference>
<dbReference type="GO" id="GO:0016787">
    <property type="term" value="F:hydrolase activity"/>
    <property type="evidence" value="ECO:0007669"/>
    <property type="project" value="UniProtKB-KW"/>
</dbReference>
<evidence type="ECO:0000256" key="6">
    <source>
        <dbReference type="ARBA" id="ARBA00022771"/>
    </source>
</evidence>
<evidence type="ECO:0000256" key="7">
    <source>
        <dbReference type="ARBA" id="ARBA00022801"/>
    </source>
</evidence>
<dbReference type="CDD" id="cd18808">
    <property type="entry name" value="SF1_C_Upf1"/>
    <property type="match status" value="1"/>
</dbReference>
<evidence type="ECO:0000256" key="13">
    <source>
        <dbReference type="ARBA" id="ARBA00023242"/>
    </source>
</evidence>
<name>A0AAN7N241_MYCAM</name>
<gene>
    <name evidence="22" type="ORF">QYF61_011080</name>
</gene>
<dbReference type="GO" id="GO:0008270">
    <property type="term" value="F:zinc ion binding"/>
    <property type="evidence" value="ECO:0007669"/>
    <property type="project" value="UniProtKB-KW"/>
</dbReference>
<proteinExistence type="predicted"/>
<keyword evidence="23" id="KW-1185">Reference proteome</keyword>
<feature type="compositionally biased region" description="Basic and acidic residues" evidence="20">
    <location>
        <begin position="90"/>
        <end position="100"/>
    </location>
</feature>
<evidence type="ECO:0000256" key="8">
    <source>
        <dbReference type="ARBA" id="ARBA00022806"/>
    </source>
</evidence>
<dbReference type="PANTHER" id="PTHR28535">
    <property type="entry name" value="ZINC FINGER GRF-TYPE CONTAINING 1"/>
    <property type="match status" value="1"/>
</dbReference>
<sequence length="2153" mass="238940">MLMAGGLKRAARASLGCVENVLYTHQKMKKSKTWQDGILRIRTGGNKAILFDDKGQCLESIFIKSQVNAGDNLESERYLITVEAVKANEKSFEDQPRKAETPAADRNGVKPGVLPPRHLPVGLKRKFTGFQGPRQVEKRISTTEDGENPTILPSSKQYQGTLPSKFYITSPLFSTICKKDAETNLSAEFGEDVCTDNGREHMSLSSLLSAPFLDRCEETEKQDSDRSIVKPESPLITGHAKSSSQTAGHGAVSHNIRSTAQIIALLKSKPTQGCREQTTSEVTECVSRFQASENADSLYNQKSTTLPAFSGKPAKRLIQNIQHLPFTKGTVSDKKEWNAEMLLNSAEHPCDEVFTGQRHDKKANNFSQDLQDPCNTNSCFLPESTISRMSDSQFVPSSGNVSCSACPVTFGKNLSRYGERSVTNDLKDNSSVKLQSELQPSQNSERVPSDLERSVDVMLTEIGIVKEELSTHDTDCGPDEEVMEVNFNLMEAFDFNDTDNEDLCEKDVSKLTKGDMLSQSLDCLKGEDVAQNSALRLHSCREVATHRKKEEAKCSTLDRENDGNGCSEGIPSQLCDSNVGDTGRTAEDSANQTRIEVELLGDGHKVKEINESQLSIEATNNTKDLGVCAAHTINGMSSIKSKHSDLLHSDTNVNESHPKTSMFEKTESISCISTSRTISAMDKRTEEDVIQLGCMKSPDVNVEHFWGTKSDDIKPGSPLLALPRKSDPSYGSFQYIAEDHGKVFGVSHKEDTLLSRSSIRPLGKGHSSPGETAIGETEFESVESVNAFHEACKGERIGMDCLKCTAVAENSSDLPDLVNNIALLRALAQHSTALESLQKMEENNSILYEAETSKEIFEPLVKDEAIKQFTEMPYSESIQASSCSYFDSSGLMPNFVDNLLHKTEACVLPRAAAQRDPRTSGCQPKPVAFQGHQVKGSAASEVMLRAPCSQLGWQQYPDNMEFAAERFLSPLFSSNYSLSDFRQSPCSRSLHEDDMNFIREENFPKKSNIIRESRIDQSPLALNLYSEVPPRTMSSSPSHSDLRQTQGTSWEPDKISSIELTSSLDPDSTISPASGSEETIGDIQEPLIHRTLPSEPELAEIFFTQEKCSYPEECNLSRFKPTVKPRTPFVTLPATEKIPDAVCPTDSEEVQQSFGSSAANLPDKSAVFPISAFGPEDRNYETSVFGEYTEDGQRESVQPVFPNVTSQCRQSKWLKYQNSVQCDLITQNSNDREVTDDICAENVLGMLLGDTGESSAANKSAPGSAPLLTAKSMLGKCWANSSNQDLISERKLLSLHLSQTPLAEATQKVLSHLSCHTVTGDGQDIMISELSFPNVDKVKHANLPKRKISIPTVFQSHVHYKQIFKAALTEQLNIMLFELSQRLHNALSKVDISFYTSLKDGQSESKESCIPLCNHMHPAKLVTVKKDGQNKGRLFYTCGAPKAEQCSFFKWIEDVNPAQIKSRPSVVLHDIKSIGTYLRSQKISLYEGCQLLVRKAFEIETQRCSKFKKFKNTPARFDGDSKNKLYLKLSRKEHYSLYSKDDIWVVSKTLNFDPLDTFIASSAFFGPSSNNEVELLPLKGYCPSNWQSNMFVHALLVCNASGELTSLRNMEEHFNPATLPLIPYLLKMNFASENAANRVNKRKFIPPAISLKRTMMYGPVSSEVAMGLAKKMIQTYSLNPDQATSLIQIAQMMTSCENIKPVQEHQTFPITIIRGVFGAGKSYLLSVVILFLVQLFESSEATEGPRPAPWKLLIASSTNVAVDRILLGLLDLGFEDFIRVGSIRKITKAILPHSLHAGSGNENEQLKELLALMKEDLTPAEKIYVRKSIEQHKLGTNKTILQQVKVVGVTCAACPFPCLNTLRFPVVMLDECSQMTEPASLLPIARFQCEKLVLVGDPKQLPPTIQGSESVHEKGLEQTLFDRLCLMGHKTIPLRTQYRCHPAISAIANELFYEGNLVDGVSEKDRSPLLDWLPTLCFYSVNGVEQIERDNSFYNVAEVHFTVKLIQSLIASGIDGSAIGVITLYKSQMCKIQNLLSGVHSEAFEIKVVQVSTVDAFQGAEKEIIVLSCVRTRQIGFIDSEKRMNVALTRAKRHLLIVGNLACLSRNRLWGRVIHHCKGWENGLQHVSQCEQQLNDILRCYLEKRKEEEQTLK</sequence>
<keyword evidence="4" id="KW-0547">Nucleotide-binding</keyword>
<evidence type="ECO:0000256" key="12">
    <source>
        <dbReference type="ARBA" id="ARBA00023235"/>
    </source>
</evidence>
<evidence type="ECO:0000256" key="2">
    <source>
        <dbReference type="ARBA" id="ARBA00022553"/>
    </source>
</evidence>
<feature type="region of interest" description="Disordered" evidence="20">
    <location>
        <begin position="429"/>
        <end position="450"/>
    </location>
</feature>
<keyword evidence="7" id="KW-0378">Hydrolase</keyword>
<reference evidence="22 23" key="1">
    <citation type="journal article" date="2023" name="J. Hered.">
        <title>Chromosome-level genome of the wood stork (Mycteria americana) provides insight into avian chromosome evolution.</title>
        <authorList>
            <person name="Flamio R. Jr."/>
            <person name="Ramstad K.M."/>
        </authorList>
    </citation>
    <scope>NUCLEOTIDE SEQUENCE [LARGE SCALE GENOMIC DNA]</scope>
    <source>
        <strain evidence="22">JAX WOST 10</strain>
    </source>
</reference>
<keyword evidence="11" id="KW-0234">DNA repair</keyword>
<dbReference type="Pfam" id="PF10382">
    <property type="entry name" value="ZGRF1-like_N"/>
    <property type="match status" value="1"/>
</dbReference>
<comment type="subunit">
    <text evidence="16">Interacts with DNA repair protein RAD51; the interaction promotes RAD51 strand exchange activity. Also interacts with DNA repair proteins EXO1 and BRCA1; the interactions are increased following DNA damage induction.</text>
</comment>
<feature type="domain" description="GRF-type" evidence="21">
    <location>
        <begin position="1413"/>
        <end position="1455"/>
    </location>
</feature>
<dbReference type="InterPro" id="IPR041679">
    <property type="entry name" value="DNA2/NAM7-like_C"/>
</dbReference>
<keyword evidence="2" id="KW-0597">Phosphoprotein</keyword>
<evidence type="ECO:0000313" key="22">
    <source>
        <dbReference type="EMBL" id="KAK4818324.1"/>
    </source>
</evidence>
<dbReference type="EMBL" id="JAUNZN010000007">
    <property type="protein sequence ID" value="KAK4818324.1"/>
    <property type="molecule type" value="Genomic_DNA"/>
</dbReference>